<dbReference type="PROSITE" id="PS50109">
    <property type="entry name" value="HIS_KIN"/>
    <property type="match status" value="1"/>
</dbReference>
<comment type="catalytic activity">
    <reaction evidence="1">
        <text>ATP + protein L-histidine = ADP + protein N-phospho-L-histidine.</text>
        <dbReference type="EC" id="2.7.13.3"/>
    </reaction>
</comment>
<dbReference type="Gene3D" id="1.10.287.130">
    <property type="match status" value="1"/>
</dbReference>
<dbReference type="Gene3D" id="3.30.565.10">
    <property type="entry name" value="Histidine kinase-like ATPase, C-terminal domain"/>
    <property type="match status" value="1"/>
</dbReference>
<dbReference type="EMBL" id="CP154858">
    <property type="protein sequence ID" value="XDT73856.1"/>
    <property type="molecule type" value="Genomic_DNA"/>
</dbReference>
<evidence type="ECO:0000313" key="13">
    <source>
        <dbReference type="EMBL" id="XDT73856.1"/>
    </source>
</evidence>
<dbReference type="SUPFAM" id="SSF47384">
    <property type="entry name" value="Homodimeric domain of signal transducing histidine kinase"/>
    <property type="match status" value="1"/>
</dbReference>
<evidence type="ECO:0000256" key="1">
    <source>
        <dbReference type="ARBA" id="ARBA00000085"/>
    </source>
</evidence>
<dbReference type="PANTHER" id="PTHR44936:SF10">
    <property type="entry name" value="SENSOR PROTEIN RSTB"/>
    <property type="match status" value="1"/>
</dbReference>
<evidence type="ECO:0000259" key="11">
    <source>
        <dbReference type="PROSITE" id="PS50109"/>
    </source>
</evidence>
<dbReference type="AlphaFoldDB" id="A0AB39V001"/>
<protein>
    <recommendedName>
        <fullName evidence="3">histidine kinase</fullName>
        <ecNumber evidence="3">2.7.13.3</ecNumber>
    </recommendedName>
</protein>
<dbReference type="InterPro" id="IPR004358">
    <property type="entry name" value="Sig_transdc_His_kin-like_C"/>
</dbReference>
<evidence type="ECO:0000256" key="8">
    <source>
        <dbReference type="ARBA" id="ARBA00022777"/>
    </source>
</evidence>
<dbReference type="GO" id="GO:0000155">
    <property type="term" value="F:phosphorelay sensor kinase activity"/>
    <property type="evidence" value="ECO:0007669"/>
    <property type="project" value="InterPro"/>
</dbReference>
<dbReference type="SMART" id="SM00388">
    <property type="entry name" value="HisKA"/>
    <property type="match status" value="1"/>
</dbReference>
<keyword evidence="4" id="KW-1003">Cell membrane</keyword>
<feature type="transmembrane region" description="Helical" evidence="10">
    <location>
        <begin position="215"/>
        <end position="239"/>
    </location>
</feature>
<evidence type="ECO:0000256" key="2">
    <source>
        <dbReference type="ARBA" id="ARBA00004651"/>
    </source>
</evidence>
<dbReference type="PRINTS" id="PR00344">
    <property type="entry name" value="BCTRLSENSOR"/>
</dbReference>
<dbReference type="InterPro" id="IPR050980">
    <property type="entry name" value="2C_sensor_his_kinase"/>
</dbReference>
<reference evidence="13" key="1">
    <citation type="submission" date="2024-05" db="EMBL/GenBank/DDBJ databases">
        <title>Genome sequencing of novel strain.</title>
        <authorList>
            <person name="Ganbat D."/>
            <person name="Ganbat S."/>
            <person name="Lee S.-J."/>
        </authorList>
    </citation>
    <scope>NUCLEOTIDE SEQUENCE</scope>
    <source>
        <strain evidence="13">SMD15-11</strain>
    </source>
</reference>
<keyword evidence="10" id="KW-0472">Membrane</keyword>
<dbReference type="Gene3D" id="1.10.8.500">
    <property type="entry name" value="HAMP domain in histidine kinase"/>
    <property type="match status" value="1"/>
</dbReference>
<dbReference type="InterPro" id="IPR003660">
    <property type="entry name" value="HAMP_dom"/>
</dbReference>
<evidence type="ECO:0000256" key="10">
    <source>
        <dbReference type="SAM" id="Phobius"/>
    </source>
</evidence>
<gene>
    <name evidence="13" type="ORF">AAIA72_07770</name>
</gene>
<dbReference type="Pfam" id="PF00512">
    <property type="entry name" value="HisKA"/>
    <property type="match status" value="1"/>
</dbReference>
<evidence type="ECO:0000256" key="5">
    <source>
        <dbReference type="ARBA" id="ARBA00022553"/>
    </source>
</evidence>
<dbReference type="InterPro" id="IPR003594">
    <property type="entry name" value="HATPase_dom"/>
</dbReference>
<feature type="domain" description="HAMP" evidence="12">
    <location>
        <begin position="240"/>
        <end position="296"/>
    </location>
</feature>
<dbReference type="GO" id="GO:0005524">
    <property type="term" value="F:ATP binding"/>
    <property type="evidence" value="ECO:0007669"/>
    <property type="project" value="UniProtKB-KW"/>
</dbReference>
<keyword evidence="8" id="KW-0418">Kinase</keyword>
<keyword evidence="10" id="KW-1133">Transmembrane helix</keyword>
<dbReference type="SMART" id="SM00304">
    <property type="entry name" value="HAMP"/>
    <property type="match status" value="1"/>
</dbReference>
<dbReference type="KEGG" id="tcd:AAIA72_07770"/>
<dbReference type="Pfam" id="PF00672">
    <property type="entry name" value="HAMP"/>
    <property type="match status" value="1"/>
</dbReference>
<dbReference type="PROSITE" id="PS50885">
    <property type="entry name" value="HAMP"/>
    <property type="match status" value="1"/>
</dbReference>
<evidence type="ECO:0000259" key="12">
    <source>
        <dbReference type="PROSITE" id="PS50885"/>
    </source>
</evidence>
<dbReference type="RefSeq" id="WP_369602834.1">
    <property type="nucleotide sequence ID" value="NZ_CP154858.1"/>
</dbReference>
<evidence type="ECO:0000256" key="3">
    <source>
        <dbReference type="ARBA" id="ARBA00012438"/>
    </source>
</evidence>
<dbReference type="CDD" id="cd06225">
    <property type="entry name" value="HAMP"/>
    <property type="match status" value="1"/>
</dbReference>
<name>A0AB39V001_9GAMM</name>
<evidence type="ECO:0000256" key="7">
    <source>
        <dbReference type="ARBA" id="ARBA00022741"/>
    </source>
</evidence>
<dbReference type="PROSITE" id="PS51257">
    <property type="entry name" value="PROKAR_LIPOPROTEIN"/>
    <property type="match status" value="1"/>
</dbReference>
<dbReference type="InterPro" id="IPR036097">
    <property type="entry name" value="HisK_dim/P_sf"/>
</dbReference>
<keyword evidence="5" id="KW-0597">Phosphoprotein</keyword>
<dbReference type="PANTHER" id="PTHR44936">
    <property type="entry name" value="SENSOR PROTEIN CREC"/>
    <property type="match status" value="1"/>
</dbReference>
<dbReference type="Pfam" id="PF02518">
    <property type="entry name" value="HATPase_c"/>
    <property type="match status" value="1"/>
</dbReference>
<dbReference type="SMART" id="SM00387">
    <property type="entry name" value="HATPase_c"/>
    <property type="match status" value="1"/>
</dbReference>
<keyword evidence="7" id="KW-0547">Nucleotide-binding</keyword>
<dbReference type="SUPFAM" id="SSF55874">
    <property type="entry name" value="ATPase domain of HSP90 chaperone/DNA topoisomerase II/histidine kinase"/>
    <property type="match status" value="1"/>
</dbReference>
<dbReference type="EC" id="2.7.13.3" evidence="3"/>
<dbReference type="InterPro" id="IPR003661">
    <property type="entry name" value="HisK_dim/P_dom"/>
</dbReference>
<keyword evidence="6" id="KW-0808">Transferase</keyword>
<organism evidence="13">
    <name type="scientific">Thermohahella caldifontis</name>
    <dbReference type="NCBI Taxonomy" id="3142973"/>
    <lineage>
        <taxon>Bacteria</taxon>
        <taxon>Pseudomonadati</taxon>
        <taxon>Pseudomonadota</taxon>
        <taxon>Gammaproteobacteria</taxon>
        <taxon>Oceanospirillales</taxon>
        <taxon>Hahellaceae</taxon>
        <taxon>Thermohahella</taxon>
    </lineage>
</organism>
<feature type="domain" description="Histidine kinase" evidence="11">
    <location>
        <begin position="304"/>
        <end position="520"/>
    </location>
</feature>
<evidence type="ECO:0000256" key="6">
    <source>
        <dbReference type="ARBA" id="ARBA00022679"/>
    </source>
</evidence>
<evidence type="ECO:0000256" key="9">
    <source>
        <dbReference type="ARBA" id="ARBA00022840"/>
    </source>
</evidence>
<accession>A0AB39V001</accession>
<sequence length="523" mass="58500">MNTVFARTFVLVVSGLAACLLLAVLAFQGINEVRHAAWQEHVLSLPLQWLRQQPGDARAMLLRTSAPPGLQVSALPLDSLPLNPVQRERLTMGQAILVPTAFGSHLLQQDGDQALGVYYTYAVDEAVQWMARILTLELDGLTADAARARVARFARAWQLPWTLAPRDSLADLPAVLREELTQQGWLRLPENAGYLFEVPGLGVLSLAPQPAFDPWSAPLIFSLTILVLCILAAVLYQSFARTELRLRKLESVATRISRGELDARIDESEMTGALDSVGRLASVFNRMAEHIQRLVSVQREMIHAVSHELRTPVARIRFGVQMIEDLDDPEQRQKQLQGIDHDIQELNELIDEILTYARLEQGGPVIDFQEANVADIVNQVVEEQQSIRPEIRIEARFAPGSEHYVLADVEPRYIHRAIQNLVGNACRYAKSRVVVNCCLERQTCRVDVEDDGPGIPESQWEKVFTPFARLDDSRTRSSGGYGLGLSIVRRILYWHGGQAMVSRSKSLGGACFTLVWPRRQDIT</sequence>
<keyword evidence="9 13" id="KW-0067">ATP-binding</keyword>
<proteinExistence type="predicted"/>
<dbReference type="CDD" id="cd00082">
    <property type="entry name" value="HisKA"/>
    <property type="match status" value="1"/>
</dbReference>
<dbReference type="InterPro" id="IPR036890">
    <property type="entry name" value="HATPase_C_sf"/>
</dbReference>
<dbReference type="InterPro" id="IPR005467">
    <property type="entry name" value="His_kinase_dom"/>
</dbReference>
<dbReference type="GO" id="GO:0005886">
    <property type="term" value="C:plasma membrane"/>
    <property type="evidence" value="ECO:0007669"/>
    <property type="project" value="UniProtKB-SubCell"/>
</dbReference>
<evidence type="ECO:0000256" key="4">
    <source>
        <dbReference type="ARBA" id="ARBA00022475"/>
    </source>
</evidence>
<comment type="subcellular location">
    <subcellularLocation>
        <location evidence="2">Cell membrane</location>
        <topology evidence="2">Multi-pass membrane protein</topology>
    </subcellularLocation>
</comment>
<keyword evidence="10" id="KW-0812">Transmembrane</keyword>